<feature type="transmembrane region" description="Helical" evidence="1">
    <location>
        <begin position="814"/>
        <end position="833"/>
    </location>
</feature>
<reference evidence="2" key="1">
    <citation type="journal article" date="2020" name="Stud. Mycol.">
        <title>101 Dothideomycetes genomes: a test case for predicting lifestyles and emergence of pathogens.</title>
        <authorList>
            <person name="Haridas S."/>
            <person name="Albert R."/>
            <person name="Binder M."/>
            <person name="Bloem J."/>
            <person name="Labutti K."/>
            <person name="Salamov A."/>
            <person name="Andreopoulos B."/>
            <person name="Baker S."/>
            <person name="Barry K."/>
            <person name="Bills G."/>
            <person name="Bluhm B."/>
            <person name="Cannon C."/>
            <person name="Castanera R."/>
            <person name="Culley D."/>
            <person name="Daum C."/>
            <person name="Ezra D."/>
            <person name="Gonzalez J."/>
            <person name="Henrissat B."/>
            <person name="Kuo A."/>
            <person name="Liang C."/>
            <person name="Lipzen A."/>
            <person name="Lutzoni F."/>
            <person name="Magnuson J."/>
            <person name="Mondo S."/>
            <person name="Nolan M."/>
            <person name="Ohm R."/>
            <person name="Pangilinan J."/>
            <person name="Park H.-J."/>
            <person name="Ramirez L."/>
            <person name="Alfaro M."/>
            <person name="Sun H."/>
            <person name="Tritt A."/>
            <person name="Yoshinaga Y."/>
            <person name="Zwiers L.-H."/>
            <person name="Turgeon B."/>
            <person name="Goodwin S."/>
            <person name="Spatafora J."/>
            <person name="Crous P."/>
            <person name="Grigoriev I."/>
        </authorList>
    </citation>
    <scope>NUCLEOTIDE SEQUENCE</scope>
    <source>
        <strain evidence="2">CBS 119687</strain>
    </source>
</reference>
<dbReference type="GeneID" id="54402381"/>
<proteinExistence type="predicted"/>
<dbReference type="PANTHER" id="PTHR37544:SF1">
    <property type="entry name" value="PHOSPHORIBOSYLAMINOIMIDAZOLE-SUCCINOCARBOXAMIDE SYNTHASE"/>
    <property type="match status" value="1"/>
</dbReference>
<keyword evidence="1" id="KW-0472">Membrane</keyword>
<dbReference type="OrthoDB" id="3912677at2759"/>
<dbReference type="EMBL" id="ML977517">
    <property type="protein sequence ID" value="KAF2124960.1"/>
    <property type="molecule type" value="Genomic_DNA"/>
</dbReference>
<protein>
    <submittedName>
        <fullName evidence="2">Uncharacterized protein</fullName>
    </submittedName>
</protein>
<name>A0A6A5ZZI9_9PLEO</name>
<dbReference type="AlphaFoldDB" id="A0A6A5ZZI9"/>
<sequence>MESELQVYCPSNSSCTNIYATMAAKNDNCRITSFPKDNQTFLISNNGMEYGVWYGDALPGTCEGNNGDLNRDRLVVFSFFKNQGTKIVNSTTLFCKPSYKFQQSTVTLDESGSLRTVDNSTLLQTPVGLTATDISNAVRNTLEQFDYGILLPELASKYGIWDTQVRFRNFFMLMMKSQGSENIKDVWDSDLMIKSAQDVFRGAAAQLAKRYFLAANDTDPRPDMSGTVDYDQQRLFVRTTPLRLMEAVLGALILVSFYLGWQSPQGKTPQDPASIARLASIISQSKEFVDIMSPTGSWRVRNLKHLLKQDYTARFEPAAEDHHEPAPSFVIEGHGVITSHLIEEKEKYWQPMMTSWYARLALPVIPVSIVIALEILFQQSQHSNGLLNVTPDKQTQMGFTYVPALVMVLTKLLFSGFDFNLRISDPYVQLKKGFAKAKPSILNKTIYSWKTDAFWTALMTGRTAVGVSALGVMMASFLTVAASGLYTTIPISHDTPVNLTRLDQFYDPTSMTSVLSNRSGISYSTALAARLTIYEKTSSPMWTYGQHVVPKLSPSPTVTRNLSAASAVDLEIPVQNGFLTCQLVSSKDITLNYTHSLNGTVSGVRALWPMPDSSECENLVSDSQGEVQILGLEDGPFAEWTNFSFLSPRYCPSSWGMYGKWLGKKVIDLNVLLCWSSIQESKASVQLSIPEGRVQSLVIDESTTRNISDTMDTQLDIGNVIFNFKTAASSNIDQTFDIFLRNKTTGVLDSEPLRRENWDDLYARIQHAYGLAVAQVLTNQGRYTNLTTENATILATATDSLTFRLKQSLISTRILQGLLIGMTVCALISLFTLKMSQVLPKNPCSIAAQASLVAGSKMMADLPAEAQHMKDKEFNALFEGARYRMGWSDENGAGRFGIDVDHRLRDVSVSTGRAD</sequence>
<evidence type="ECO:0000313" key="3">
    <source>
        <dbReference type="Proteomes" id="UP000799771"/>
    </source>
</evidence>
<feature type="transmembrane region" description="Helical" evidence="1">
    <location>
        <begin position="242"/>
        <end position="261"/>
    </location>
</feature>
<accession>A0A6A5ZZI9</accession>
<keyword evidence="1" id="KW-0812">Transmembrane</keyword>
<gene>
    <name evidence="2" type="ORF">P153DRAFT_117017</name>
</gene>
<organism evidence="2 3">
    <name type="scientific">Dothidotthia symphoricarpi CBS 119687</name>
    <dbReference type="NCBI Taxonomy" id="1392245"/>
    <lineage>
        <taxon>Eukaryota</taxon>
        <taxon>Fungi</taxon>
        <taxon>Dikarya</taxon>
        <taxon>Ascomycota</taxon>
        <taxon>Pezizomycotina</taxon>
        <taxon>Dothideomycetes</taxon>
        <taxon>Pleosporomycetidae</taxon>
        <taxon>Pleosporales</taxon>
        <taxon>Dothidotthiaceae</taxon>
        <taxon>Dothidotthia</taxon>
    </lineage>
</organism>
<dbReference type="Pfam" id="PF11915">
    <property type="entry name" value="DUF3433"/>
    <property type="match status" value="1"/>
</dbReference>
<feature type="transmembrane region" description="Helical" evidence="1">
    <location>
        <begin position="397"/>
        <end position="414"/>
    </location>
</feature>
<keyword evidence="3" id="KW-1185">Reference proteome</keyword>
<dbReference type="InterPro" id="IPR021840">
    <property type="entry name" value="DUF3433"/>
</dbReference>
<keyword evidence="1" id="KW-1133">Transmembrane helix</keyword>
<feature type="transmembrane region" description="Helical" evidence="1">
    <location>
        <begin position="464"/>
        <end position="486"/>
    </location>
</feature>
<dbReference type="PANTHER" id="PTHR37544">
    <property type="entry name" value="SPRAY-RELATED"/>
    <property type="match status" value="1"/>
</dbReference>
<evidence type="ECO:0000313" key="2">
    <source>
        <dbReference type="EMBL" id="KAF2124960.1"/>
    </source>
</evidence>
<dbReference type="Proteomes" id="UP000799771">
    <property type="component" value="Unassembled WGS sequence"/>
</dbReference>
<dbReference type="RefSeq" id="XP_033519353.1">
    <property type="nucleotide sequence ID" value="XM_033661949.1"/>
</dbReference>
<evidence type="ECO:0000256" key="1">
    <source>
        <dbReference type="SAM" id="Phobius"/>
    </source>
</evidence>
<feature type="transmembrane region" description="Helical" evidence="1">
    <location>
        <begin position="356"/>
        <end position="377"/>
    </location>
</feature>